<dbReference type="PANTHER" id="PTHR15364">
    <property type="entry name" value="2'-DEOXYNUCLEOSIDE 5'-PHOSPHATE N-HYDROLASE 1"/>
    <property type="match status" value="1"/>
</dbReference>
<keyword evidence="2 6" id="KW-0378">Hydrolase</keyword>
<comment type="catalytic activity">
    <reaction evidence="5">
        <text>5-hydroxymethyl-dUMP + H2O = 5-hydroxymethyluracil + 2-deoxy-D-ribose 5-phosphate</text>
        <dbReference type="Rhea" id="RHEA:77099"/>
        <dbReference type="ChEBI" id="CHEBI:15377"/>
        <dbReference type="ChEBI" id="CHEBI:16964"/>
        <dbReference type="ChEBI" id="CHEBI:62877"/>
        <dbReference type="ChEBI" id="CHEBI:90409"/>
    </reaction>
    <physiologicalReaction direction="left-to-right" evidence="5">
        <dbReference type="Rhea" id="RHEA:77100"/>
    </physiologicalReaction>
</comment>
<protein>
    <recommendedName>
        <fullName evidence="6">Putative 2'-deoxynucleoside 5'-phosphate N-hydrolase 1</fullName>
        <ecNumber evidence="6">3.2.2.-</ecNumber>
    </recommendedName>
</protein>
<dbReference type="Pfam" id="PF05014">
    <property type="entry name" value="Nuc_deoxyrib_tr"/>
    <property type="match status" value="1"/>
</dbReference>
<comment type="catalytic activity">
    <reaction evidence="6">
        <text>a pyrimidine 2'-deoxyribonucleoside 5'-phosphate + H2O = a pyrimidine nucleobase + 2-deoxy-D-ribose 5-phosphate</text>
        <dbReference type="Rhea" id="RHEA:57852"/>
        <dbReference type="ChEBI" id="CHEBI:15377"/>
        <dbReference type="ChEBI" id="CHEBI:26432"/>
        <dbReference type="ChEBI" id="CHEBI:62877"/>
        <dbReference type="ChEBI" id="CHEBI:142209"/>
    </reaction>
</comment>
<feature type="binding site" description="in other chain" evidence="6">
    <location>
        <position position="83"/>
    </location>
    <ligand>
        <name>substrate</name>
        <note>ligand shared between homodimeric partners</note>
    </ligand>
</feature>
<reference evidence="7 8" key="1">
    <citation type="journal article" date="2019" name="Syst. Appl. Microbiol.">
        <title>Polyphasic characterization of two novel Lactobacillus spp. isolated from blown salami packages: Description of Lactobacillus halodurans sp. nov. and Lactobacillus salsicarnum sp. nov.</title>
        <authorList>
            <person name="Schuster J.A."/>
            <person name="Klingl A."/>
            <person name="Vogel R.F."/>
            <person name="Ehrmann M.A."/>
        </authorList>
    </citation>
    <scope>NUCLEOTIDE SEQUENCE [LARGE SCALE GENOMIC DNA]</scope>
    <source>
        <strain evidence="7 8">TMW 1.2118</strain>
    </source>
</reference>
<evidence type="ECO:0000256" key="4">
    <source>
        <dbReference type="ARBA" id="ARBA00023295"/>
    </source>
</evidence>
<comment type="function">
    <text evidence="6">Catalyzes the cleavage of the N-glycosidic bond of deoxyribonucleoside 5'-monophosphates to yield deoxyribose 5-phosphate and a purine or pyrimidine base.</text>
</comment>
<dbReference type="GO" id="GO:0070694">
    <property type="term" value="F:5-hydroxymethyl-dUMP N-hydrolase activity"/>
    <property type="evidence" value="ECO:0007669"/>
    <property type="project" value="InterPro"/>
</dbReference>
<gene>
    <name evidence="7" type="ORF">FHL02_03710</name>
</gene>
<evidence type="ECO:0000256" key="1">
    <source>
        <dbReference type="ARBA" id="ARBA00011407"/>
    </source>
</evidence>
<evidence type="ECO:0000313" key="7">
    <source>
        <dbReference type="EMBL" id="MQS52123.1"/>
    </source>
</evidence>
<evidence type="ECO:0000256" key="6">
    <source>
        <dbReference type="HAMAP-Rule" id="MF_03036"/>
    </source>
</evidence>
<dbReference type="GO" id="GO:0016740">
    <property type="term" value="F:transferase activity"/>
    <property type="evidence" value="ECO:0007669"/>
    <property type="project" value="UniProtKB-KW"/>
</dbReference>
<dbReference type="PANTHER" id="PTHR15364:SF0">
    <property type="entry name" value="2'-DEOXYNUCLEOSIDE 5'-PHOSPHATE N-HYDROLASE 1"/>
    <property type="match status" value="1"/>
</dbReference>
<dbReference type="GO" id="GO:0009117">
    <property type="term" value="P:nucleotide metabolic process"/>
    <property type="evidence" value="ECO:0007669"/>
    <property type="project" value="UniProtKB-KW"/>
</dbReference>
<comment type="caution">
    <text evidence="6">Lacks conserved residue(s) required for the propagation of feature annotation.</text>
</comment>
<dbReference type="GO" id="GO:0009116">
    <property type="term" value="P:nucleoside metabolic process"/>
    <property type="evidence" value="ECO:0007669"/>
    <property type="project" value="UniProtKB-UniRule"/>
</dbReference>
<evidence type="ECO:0000256" key="3">
    <source>
        <dbReference type="ARBA" id="ARBA00023080"/>
    </source>
</evidence>
<dbReference type="Gene3D" id="3.40.50.450">
    <property type="match status" value="1"/>
</dbReference>
<sequence>MKIYFAGSIRGGREDVEIYLELIRYLNQNNEVLTEHIGDKDLSVDGQTELSDAEIRKRDIDWIKEADLVIAETSNPSLGVGYELAYAEKINKPVLILHNKRTKLSAMINGTEYFKDINYYSSIEEARHILGEKVQNYL</sequence>
<comment type="caution">
    <text evidence="7">The sequence shown here is derived from an EMBL/GenBank/DDBJ whole genome shotgun (WGS) entry which is preliminary data.</text>
</comment>
<dbReference type="GO" id="GO:0009159">
    <property type="term" value="P:deoxyribonucleoside monophosphate catabolic process"/>
    <property type="evidence" value="ECO:0007669"/>
    <property type="project" value="InterPro"/>
</dbReference>
<keyword evidence="7" id="KW-0808">Transferase</keyword>
<comment type="catalytic activity">
    <reaction evidence="6">
        <text>a purine 2'-deoxyribonucleoside 5'-phosphate + H2O = a purine nucleobase + 2-deoxy-D-ribose 5-phosphate</text>
        <dbReference type="Rhea" id="RHEA:51132"/>
        <dbReference type="ChEBI" id="CHEBI:15377"/>
        <dbReference type="ChEBI" id="CHEBI:26386"/>
        <dbReference type="ChEBI" id="CHEBI:62877"/>
        <dbReference type="ChEBI" id="CHEBI:142198"/>
    </reaction>
</comment>
<feature type="binding site" evidence="6">
    <location>
        <begin position="105"/>
        <end position="107"/>
    </location>
    <ligand>
        <name>substrate</name>
        <note>ligand shared between homodimeric partners</note>
    </ligand>
</feature>
<dbReference type="EMBL" id="VDFM01000003">
    <property type="protein sequence ID" value="MQS52123.1"/>
    <property type="molecule type" value="Genomic_DNA"/>
</dbReference>
<proteinExistence type="inferred from homology"/>
<comment type="subunit">
    <text evidence="1 6">Monomer and homodimer.</text>
</comment>
<dbReference type="InterPro" id="IPR028607">
    <property type="entry name" value="DNPH1"/>
</dbReference>
<feature type="binding site" description="in other chain" evidence="6">
    <location>
        <position position="19"/>
    </location>
    <ligand>
        <name>substrate</name>
        <note>ligand shared between homodimeric partners</note>
    </ligand>
</feature>
<comment type="similarity">
    <text evidence="6">Belongs to the 2'-deoxynucleoside 5'-phosphate N-hydrolase 1 family.</text>
</comment>
<dbReference type="AlphaFoldDB" id="A0A5P0ZGE2"/>
<dbReference type="InterPro" id="IPR051239">
    <property type="entry name" value="2'-dNMP_N-hydrolase"/>
</dbReference>
<name>A0A5P0ZGE2_9LACO</name>
<accession>A0A5P0ZGE2</accession>
<dbReference type="HAMAP" id="MF_03036">
    <property type="entry name" value="Nuc_phosphate_hydrolase"/>
    <property type="match status" value="1"/>
</dbReference>
<dbReference type="EC" id="3.2.2.-" evidence="6"/>
<dbReference type="SUPFAM" id="SSF52309">
    <property type="entry name" value="N-(deoxy)ribosyltransferase-like"/>
    <property type="match status" value="1"/>
</dbReference>
<dbReference type="OrthoDB" id="9811273at2"/>
<keyword evidence="4 6" id="KW-0326">Glycosidase</keyword>
<evidence type="ECO:0000256" key="5">
    <source>
        <dbReference type="ARBA" id="ARBA00047460"/>
    </source>
</evidence>
<dbReference type="RefSeq" id="WP_153382469.1">
    <property type="nucleotide sequence ID" value="NZ_VDFM01000003.1"/>
</dbReference>
<dbReference type="Proteomes" id="UP000380386">
    <property type="component" value="Unassembled WGS sequence"/>
</dbReference>
<organism evidence="7 8">
    <name type="scientific">Companilactobacillus mishanensis</name>
    <dbReference type="NCBI Taxonomy" id="2486008"/>
    <lineage>
        <taxon>Bacteria</taxon>
        <taxon>Bacillati</taxon>
        <taxon>Bacillota</taxon>
        <taxon>Bacilli</taxon>
        <taxon>Lactobacillales</taxon>
        <taxon>Lactobacillaceae</taxon>
        <taxon>Companilactobacillus</taxon>
    </lineage>
</organism>
<dbReference type="InterPro" id="IPR007710">
    <property type="entry name" value="Nucleoside_deoxyribTrfase"/>
</dbReference>
<evidence type="ECO:0000256" key="2">
    <source>
        <dbReference type="ARBA" id="ARBA00022801"/>
    </source>
</evidence>
<evidence type="ECO:0000313" key="8">
    <source>
        <dbReference type="Proteomes" id="UP000380386"/>
    </source>
</evidence>
<keyword evidence="3 6" id="KW-0546">Nucleotide metabolism</keyword>